<dbReference type="PANTHER" id="PTHR46599">
    <property type="entry name" value="PIGGYBAC TRANSPOSABLE ELEMENT-DERIVED PROTEIN 4"/>
    <property type="match status" value="1"/>
</dbReference>
<dbReference type="InterPro" id="IPR029526">
    <property type="entry name" value="PGBD"/>
</dbReference>
<evidence type="ECO:0000259" key="1">
    <source>
        <dbReference type="Pfam" id="PF13843"/>
    </source>
</evidence>
<dbReference type="EMBL" id="RCMK01000640">
    <property type="protein sequence ID" value="KAG2918024.1"/>
    <property type="molecule type" value="Genomic_DNA"/>
</dbReference>
<sequence length="390" mass="43654">MVASSRSTTRDHGSRRLVGTLNRHPDVLWTRAIATFDRMVMQTARKASITFLARLLFFDTLPHRQKQQAVETAAAAGRPHRDQALTELKPVVPSAVVAVAVVAAQAAMVWQRNVVEHVSVSCVQSGVENYKALTRLKGNPDWQELATGDVDDDIDVDDDDDLQVADDYAEFNPGDVDAPTDLYQRADCSTNTTLLPQYKHLFEHSATSSFFAYLPIYFWCQVLFETNKYAAVYAVKISTPFTLAQLMAFLGIMFYMALNDKGEYANYWGQQPEDMIFGGNSISLDCAMSLNRYKLLRCCLSFNAVPNTLNRDAAARIIPLLNLLKVTGGLYIKVGWNVALDEASVACRPRQGRHMILFNPMKPTGKIPFSVLRCLLLIYLDRSQLQAKLQ</sequence>
<evidence type="ECO:0000313" key="3">
    <source>
        <dbReference type="EMBL" id="KAG3214618.1"/>
    </source>
</evidence>
<dbReference type="AlphaFoldDB" id="A0A8T1HRV6"/>
<accession>A0A8T1HRV6</accession>
<reference evidence="3" key="1">
    <citation type="submission" date="2018-05" db="EMBL/GenBank/DDBJ databases">
        <title>Effector identification in a new, highly contiguous assembly of the strawberry crown rot pathogen Phytophthora cactorum.</title>
        <authorList>
            <person name="Armitage A.D."/>
            <person name="Nellist C.F."/>
            <person name="Bates H."/>
            <person name="Vickerstaff R.J."/>
            <person name="Harrison R.J."/>
        </authorList>
    </citation>
    <scope>NUCLEOTIDE SEQUENCE</scope>
    <source>
        <strain evidence="2">4040</strain>
        <strain evidence="3">P421</strain>
    </source>
</reference>
<dbReference type="VEuPathDB" id="FungiDB:PC110_g5915"/>
<dbReference type="EMBL" id="RCMV01000624">
    <property type="protein sequence ID" value="KAG3214618.1"/>
    <property type="molecule type" value="Genomic_DNA"/>
</dbReference>
<organism evidence="3 4">
    <name type="scientific">Phytophthora cactorum</name>
    <dbReference type="NCBI Taxonomy" id="29920"/>
    <lineage>
        <taxon>Eukaryota</taxon>
        <taxon>Sar</taxon>
        <taxon>Stramenopiles</taxon>
        <taxon>Oomycota</taxon>
        <taxon>Peronosporomycetes</taxon>
        <taxon>Peronosporales</taxon>
        <taxon>Peronosporaceae</taxon>
        <taxon>Phytophthora</taxon>
    </lineage>
</organism>
<gene>
    <name evidence="2" type="ORF">PC117_g17234</name>
    <name evidence="3" type="ORF">PC129_g14485</name>
</gene>
<dbReference type="Proteomes" id="UP000736787">
    <property type="component" value="Unassembled WGS sequence"/>
</dbReference>
<dbReference type="Proteomes" id="UP000760860">
    <property type="component" value="Unassembled WGS sequence"/>
</dbReference>
<name>A0A8T1HRV6_9STRA</name>
<feature type="domain" description="PiggyBac transposable element-derived protein" evidence="1">
    <location>
        <begin position="214"/>
        <end position="354"/>
    </location>
</feature>
<protein>
    <recommendedName>
        <fullName evidence="1">PiggyBac transposable element-derived protein domain-containing protein</fullName>
    </recommendedName>
</protein>
<evidence type="ECO:0000313" key="2">
    <source>
        <dbReference type="EMBL" id="KAG2918024.1"/>
    </source>
</evidence>
<dbReference type="Pfam" id="PF13843">
    <property type="entry name" value="DDE_Tnp_1_7"/>
    <property type="match status" value="1"/>
</dbReference>
<proteinExistence type="predicted"/>
<comment type="caution">
    <text evidence="3">The sequence shown here is derived from an EMBL/GenBank/DDBJ whole genome shotgun (WGS) entry which is preliminary data.</text>
</comment>
<dbReference type="PANTHER" id="PTHR46599:SF3">
    <property type="entry name" value="PIGGYBAC TRANSPOSABLE ELEMENT-DERIVED PROTEIN 4"/>
    <property type="match status" value="1"/>
</dbReference>
<evidence type="ECO:0000313" key="4">
    <source>
        <dbReference type="Proteomes" id="UP000760860"/>
    </source>
</evidence>